<keyword evidence="1" id="KW-0472">Membrane</keyword>
<feature type="transmembrane region" description="Helical" evidence="1">
    <location>
        <begin position="68"/>
        <end position="101"/>
    </location>
</feature>
<gene>
    <name evidence="2" type="ORF">ACFORF_10325</name>
</gene>
<dbReference type="Proteomes" id="UP001595807">
    <property type="component" value="Unassembled WGS sequence"/>
</dbReference>
<organism evidence="2 3">
    <name type="scientific">Streptococcus caprae</name>
    <dbReference type="NCBI Taxonomy" id="1640501"/>
    <lineage>
        <taxon>Bacteria</taxon>
        <taxon>Bacillati</taxon>
        <taxon>Bacillota</taxon>
        <taxon>Bacilli</taxon>
        <taxon>Lactobacillales</taxon>
        <taxon>Streptococcaceae</taxon>
        <taxon>Streptococcus</taxon>
    </lineage>
</organism>
<dbReference type="NCBIfam" id="TIGR02185">
    <property type="entry name" value="Trep_Strep"/>
    <property type="match status" value="1"/>
</dbReference>
<dbReference type="EMBL" id="JBHRZV010000052">
    <property type="protein sequence ID" value="MFC3928946.1"/>
    <property type="molecule type" value="Genomic_DNA"/>
</dbReference>
<feature type="transmembrane region" description="Helical" evidence="1">
    <location>
        <begin position="160"/>
        <end position="181"/>
    </location>
</feature>
<sequence>MAKPLYFYWTTFKFTLFYYVSLALGTLLEVIFIRSGNMIMAPAFTGLVAGTAYMGLVEKTRRFGSITFVGIFIASFFFLSGHFVLAFVPNVLCGILADLFAKSGNYNDKTRNLLSYIVFSFGNLGPIILMWFAREAYIQQLLERGKDLGYVNKVMLDFKLANVSFLTVTILIGATLGGFLGQKVVSKYLLKSK</sequence>
<comment type="caution">
    <text evidence="2">The sequence shown here is derived from an EMBL/GenBank/DDBJ whole genome shotgun (WGS) entry which is preliminary data.</text>
</comment>
<evidence type="ECO:0000313" key="2">
    <source>
        <dbReference type="EMBL" id="MFC3928946.1"/>
    </source>
</evidence>
<keyword evidence="3" id="KW-1185">Reference proteome</keyword>
<proteinExistence type="predicted"/>
<accession>A0ABV8CXZ0</accession>
<evidence type="ECO:0000313" key="3">
    <source>
        <dbReference type="Proteomes" id="UP001595807"/>
    </source>
</evidence>
<feature type="transmembrane region" description="Helical" evidence="1">
    <location>
        <begin position="39"/>
        <end position="56"/>
    </location>
</feature>
<keyword evidence="1" id="KW-1133">Transmembrane helix</keyword>
<evidence type="ECO:0000256" key="1">
    <source>
        <dbReference type="SAM" id="Phobius"/>
    </source>
</evidence>
<dbReference type="RefSeq" id="WP_380427938.1">
    <property type="nucleotide sequence ID" value="NZ_JBHRZV010000052.1"/>
</dbReference>
<dbReference type="Pfam" id="PF09605">
    <property type="entry name" value="Trep_Strep"/>
    <property type="match status" value="1"/>
</dbReference>
<feature type="transmembrane region" description="Helical" evidence="1">
    <location>
        <begin position="113"/>
        <end position="133"/>
    </location>
</feature>
<keyword evidence="1" id="KW-0812">Transmembrane</keyword>
<feature type="transmembrane region" description="Helical" evidence="1">
    <location>
        <begin position="6"/>
        <end position="32"/>
    </location>
</feature>
<name>A0ABV8CXZ0_9STRE</name>
<reference evidence="3" key="1">
    <citation type="journal article" date="2019" name="Int. J. Syst. Evol. Microbiol.">
        <title>The Global Catalogue of Microorganisms (GCM) 10K type strain sequencing project: providing services to taxonomists for standard genome sequencing and annotation.</title>
        <authorList>
            <consortium name="The Broad Institute Genomics Platform"/>
            <consortium name="The Broad Institute Genome Sequencing Center for Infectious Disease"/>
            <person name="Wu L."/>
            <person name="Ma J."/>
        </authorList>
    </citation>
    <scope>NUCLEOTIDE SEQUENCE [LARGE SCALE GENOMIC DNA]</scope>
    <source>
        <strain evidence="3">CCUG 67170</strain>
    </source>
</reference>
<dbReference type="InterPro" id="IPR011733">
    <property type="entry name" value="CHP02185_IM"/>
</dbReference>
<protein>
    <submittedName>
        <fullName evidence="2">MptD family putative ECF transporter S component</fullName>
    </submittedName>
</protein>